<dbReference type="EMBL" id="CAJNON010000004">
    <property type="protein sequence ID" value="CAF0745863.1"/>
    <property type="molecule type" value="Genomic_DNA"/>
</dbReference>
<dbReference type="AlphaFoldDB" id="A0A813P4M2"/>
<dbReference type="Proteomes" id="UP000663845">
    <property type="component" value="Unassembled WGS sequence"/>
</dbReference>
<evidence type="ECO:0000313" key="4">
    <source>
        <dbReference type="EMBL" id="CAF4266273.1"/>
    </source>
</evidence>
<protein>
    <submittedName>
        <fullName evidence="1">Uncharacterized protein</fullName>
    </submittedName>
</protein>
<comment type="caution">
    <text evidence="1">The sequence shown here is derived from an EMBL/GenBank/DDBJ whole genome shotgun (WGS) entry which is preliminary data.</text>
</comment>
<proteinExistence type="predicted"/>
<dbReference type="Proteomes" id="UP000663891">
    <property type="component" value="Unassembled WGS sequence"/>
</dbReference>
<dbReference type="Proteomes" id="UP000663881">
    <property type="component" value="Unassembled WGS sequence"/>
</dbReference>
<evidence type="ECO:0000313" key="2">
    <source>
        <dbReference type="EMBL" id="CAF1373684.1"/>
    </source>
</evidence>
<name>A0A813P4M2_9BILA</name>
<dbReference type="EMBL" id="CAJNOG010000866">
    <property type="protein sequence ID" value="CAF1373684.1"/>
    <property type="molecule type" value="Genomic_DNA"/>
</dbReference>
<dbReference type="EMBL" id="CAJOAZ010007538">
    <property type="protein sequence ID" value="CAF4164912.1"/>
    <property type="molecule type" value="Genomic_DNA"/>
</dbReference>
<accession>A0A813P4M2</accession>
<evidence type="ECO:0000313" key="5">
    <source>
        <dbReference type="Proteomes" id="UP000663891"/>
    </source>
</evidence>
<organism evidence="1 5">
    <name type="scientific">Adineta steineri</name>
    <dbReference type="NCBI Taxonomy" id="433720"/>
    <lineage>
        <taxon>Eukaryota</taxon>
        <taxon>Metazoa</taxon>
        <taxon>Spiralia</taxon>
        <taxon>Gnathifera</taxon>
        <taxon>Rotifera</taxon>
        <taxon>Eurotatoria</taxon>
        <taxon>Bdelloidea</taxon>
        <taxon>Adinetida</taxon>
        <taxon>Adinetidae</taxon>
        <taxon>Adineta</taxon>
    </lineage>
</organism>
<dbReference type="EMBL" id="CAJOAY010013492">
    <property type="protein sequence ID" value="CAF4266273.1"/>
    <property type="molecule type" value="Genomic_DNA"/>
</dbReference>
<gene>
    <name evidence="2" type="ORF">JYZ213_LOCUS36266</name>
    <name evidence="4" type="ORF">OKA104_LOCUS44411</name>
    <name evidence="3" type="ORF">OXD698_LOCUS38826</name>
    <name evidence="1" type="ORF">VCS650_LOCUS945</name>
</gene>
<sequence length="84" mass="9249">MASPPTESLYHVAMIKGSLHMSVEPTSKALAFFIRHGCQIQSSISHNTTLLYTLVNSQGFTLSKDDESILQQMKPSCDFCITIA</sequence>
<evidence type="ECO:0000313" key="3">
    <source>
        <dbReference type="EMBL" id="CAF4164912.1"/>
    </source>
</evidence>
<dbReference type="Proteomes" id="UP000663844">
    <property type="component" value="Unassembled WGS sequence"/>
</dbReference>
<reference evidence="1" key="1">
    <citation type="submission" date="2021-02" db="EMBL/GenBank/DDBJ databases">
        <authorList>
            <person name="Nowell W R."/>
        </authorList>
    </citation>
    <scope>NUCLEOTIDE SEQUENCE</scope>
</reference>
<evidence type="ECO:0000313" key="1">
    <source>
        <dbReference type="EMBL" id="CAF0745863.1"/>
    </source>
</evidence>